<name>A0ACC2FVQ7_DALPE</name>
<protein>
    <submittedName>
        <fullName evidence="1">Uncharacterized protein</fullName>
    </submittedName>
</protein>
<accession>A0ACC2FVQ7</accession>
<organism evidence="1 2">
    <name type="scientific">Dallia pectoralis</name>
    <name type="common">Alaska blackfish</name>
    <dbReference type="NCBI Taxonomy" id="75939"/>
    <lineage>
        <taxon>Eukaryota</taxon>
        <taxon>Metazoa</taxon>
        <taxon>Chordata</taxon>
        <taxon>Craniata</taxon>
        <taxon>Vertebrata</taxon>
        <taxon>Euteleostomi</taxon>
        <taxon>Actinopterygii</taxon>
        <taxon>Neopterygii</taxon>
        <taxon>Teleostei</taxon>
        <taxon>Protacanthopterygii</taxon>
        <taxon>Esociformes</taxon>
        <taxon>Umbridae</taxon>
        <taxon>Dallia</taxon>
    </lineage>
</organism>
<gene>
    <name evidence="1" type="ORF">DPEC_G00245150</name>
</gene>
<keyword evidence="2" id="KW-1185">Reference proteome</keyword>
<evidence type="ECO:0000313" key="2">
    <source>
        <dbReference type="Proteomes" id="UP001157502"/>
    </source>
</evidence>
<dbReference type="EMBL" id="CM055748">
    <property type="protein sequence ID" value="KAJ7995494.1"/>
    <property type="molecule type" value="Genomic_DNA"/>
</dbReference>
<dbReference type="Proteomes" id="UP001157502">
    <property type="component" value="Chromosome 21"/>
</dbReference>
<sequence>MTATFFLHQGPFGSLQGAFRPKISNDSAPGSHKQPQMDSRRLGRWDSMHVCIAWQIYHHKLRVKKTQVNTQAFDFSIKTDCQDKPAGSDLIQVIHNQRDLIQSSTSLFYPESYSRNYSFGCVGPTSITTYGRPSKPALNNPVICQEIVNPLGVRETPKLWRSQQMTPQSTRHLPREKMEMEQYSVQHQGHNAAETRTLSPNRDKPAPQTTTEKPAQRSEGIRSWESCEIRHDLETENYMKAKKIKKGEREGDQAVLNKCPVPQEPTKKPMVSACITAPIPYPEAEGYPKPMLSQDPRRDPLWNAYLAKDRPFSSHRELVTRATPLYGSVRASLVEGADSPYRQPHHCFPSCYPSMASKQQENSYLMEREHRRILREDYYHHRLRLATLDGHLLHHRLLTSKYPRSNVPKVGFSQSHQNSLLNQTPLPGSLLTLPPLVCFSLPV</sequence>
<proteinExistence type="predicted"/>
<reference evidence="1" key="1">
    <citation type="submission" date="2021-05" db="EMBL/GenBank/DDBJ databases">
        <authorList>
            <person name="Pan Q."/>
            <person name="Jouanno E."/>
            <person name="Zahm M."/>
            <person name="Klopp C."/>
            <person name="Cabau C."/>
            <person name="Louis A."/>
            <person name="Berthelot C."/>
            <person name="Parey E."/>
            <person name="Roest Crollius H."/>
            <person name="Montfort J."/>
            <person name="Robinson-Rechavi M."/>
            <person name="Bouchez O."/>
            <person name="Lampietro C."/>
            <person name="Lopez Roques C."/>
            <person name="Donnadieu C."/>
            <person name="Postlethwait J."/>
            <person name="Bobe J."/>
            <person name="Dillon D."/>
            <person name="Chandos A."/>
            <person name="von Hippel F."/>
            <person name="Guiguen Y."/>
        </authorList>
    </citation>
    <scope>NUCLEOTIDE SEQUENCE</scope>
    <source>
        <strain evidence="1">YG-Jan2019</strain>
    </source>
</reference>
<evidence type="ECO:0000313" key="1">
    <source>
        <dbReference type="EMBL" id="KAJ7995494.1"/>
    </source>
</evidence>
<comment type="caution">
    <text evidence="1">The sequence shown here is derived from an EMBL/GenBank/DDBJ whole genome shotgun (WGS) entry which is preliminary data.</text>
</comment>